<dbReference type="InterPro" id="IPR009528">
    <property type="entry name" value="Restrct_endonuc_II_BsuBI_C"/>
</dbReference>
<dbReference type="Proteomes" id="UP000008206">
    <property type="component" value="Chromosome"/>
</dbReference>
<dbReference type="RefSeq" id="WP_013322838.1">
    <property type="nucleotide sequence ID" value="NC_014501.1"/>
</dbReference>
<dbReference type="Pfam" id="PF00145">
    <property type="entry name" value="DNA_methylase"/>
    <property type="match status" value="1"/>
</dbReference>
<evidence type="ECO:0000256" key="7">
    <source>
        <dbReference type="RuleBase" id="RU000417"/>
    </source>
</evidence>
<dbReference type="PANTHER" id="PTHR10629">
    <property type="entry name" value="CYTOSINE-SPECIFIC METHYLTRANSFERASE"/>
    <property type="match status" value="1"/>
</dbReference>
<dbReference type="Gene3D" id="3.90.120.10">
    <property type="entry name" value="DNA Methylase, subunit A, domain 2"/>
    <property type="match status" value="1"/>
</dbReference>
<dbReference type="GO" id="GO:0044027">
    <property type="term" value="P:negative regulation of gene expression via chromosomal CpG island methylation"/>
    <property type="evidence" value="ECO:0007669"/>
    <property type="project" value="TreeGrafter"/>
</dbReference>
<dbReference type="Gene3D" id="3.40.50.150">
    <property type="entry name" value="Vaccinia Virus protein VP39"/>
    <property type="match status" value="1"/>
</dbReference>
<dbReference type="AlphaFoldDB" id="E0U5M0"/>
<dbReference type="Gene3D" id="1.10.10.1820">
    <property type="entry name" value="BsuBI/PstI restriction endonuclease-like"/>
    <property type="match status" value="1"/>
</dbReference>
<evidence type="ECO:0000259" key="8">
    <source>
        <dbReference type="Pfam" id="PF06616"/>
    </source>
</evidence>
<dbReference type="PROSITE" id="PS00094">
    <property type="entry name" value="C5_MTASE_1"/>
    <property type="match status" value="1"/>
</dbReference>
<comment type="catalytic activity">
    <reaction evidence="7">
        <text>a 2'-deoxycytidine in DNA + S-adenosyl-L-methionine = a 5-methyl-2'-deoxycytidine in DNA + S-adenosyl-L-homocysteine + H(+)</text>
        <dbReference type="Rhea" id="RHEA:13681"/>
        <dbReference type="Rhea" id="RHEA-COMP:11369"/>
        <dbReference type="Rhea" id="RHEA-COMP:11370"/>
        <dbReference type="ChEBI" id="CHEBI:15378"/>
        <dbReference type="ChEBI" id="CHEBI:57856"/>
        <dbReference type="ChEBI" id="CHEBI:59789"/>
        <dbReference type="ChEBI" id="CHEBI:85452"/>
        <dbReference type="ChEBI" id="CHEBI:85454"/>
        <dbReference type="EC" id="2.1.1.37"/>
    </reaction>
</comment>
<dbReference type="eggNOG" id="COG0270">
    <property type="taxonomic scope" value="Bacteria"/>
</dbReference>
<evidence type="ECO:0000256" key="2">
    <source>
        <dbReference type="ARBA" id="ARBA00022679"/>
    </source>
</evidence>
<dbReference type="Pfam" id="PF06616">
    <property type="entry name" value="BsuBI_PstI_RE"/>
    <property type="match status" value="1"/>
</dbReference>
<dbReference type="InterPro" id="IPR001525">
    <property type="entry name" value="C5_MeTfrase"/>
</dbReference>
<dbReference type="SUPFAM" id="SSF53335">
    <property type="entry name" value="S-adenosyl-L-methionine-dependent methyltransferases"/>
    <property type="match status" value="1"/>
</dbReference>
<proteinExistence type="inferred from homology"/>
<evidence type="ECO:0000256" key="3">
    <source>
        <dbReference type="ARBA" id="ARBA00022691"/>
    </source>
</evidence>
<dbReference type="InterPro" id="IPR041963">
    <property type="entry name" value="BsuBI/PstI_C_sf"/>
</dbReference>
<keyword evidence="2 5" id="KW-0808">Transferase</keyword>
<dbReference type="GO" id="GO:0000287">
    <property type="term" value="F:magnesium ion binding"/>
    <property type="evidence" value="ECO:0007669"/>
    <property type="project" value="InterPro"/>
</dbReference>
<protein>
    <recommendedName>
        <fullName evidence="7">Cytosine-specific methyltransferase</fullName>
        <ecNumber evidence="7">2.1.1.37</ecNumber>
    </recommendedName>
</protein>
<evidence type="ECO:0000256" key="6">
    <source>
        <dbReference type="RuleBase" id="RU000416"/>
    </source>
</evidence>
<dbReference type="EC" id="2.1.1.37" evidence="7"/>
<dbReference type="InterPro" id="IPR029063">
    <property type="entry name" value="SAM-dependent_MTases_sf"/>
</dbReference>
<dbReference type="PRINTS" id="PR00105">
    <property type="entry name" value="C5METTRFRASE"/>
</dbReference>
<dbReference type="InterPro" id="IPR050390">
    <property type="entry name" value="C5-Methyltransferase"/>
</dbReference>
<sequence length="708" mass="80672">MKTEQEKGITDISYQEFINRELTKDILNDENPLVIDLFAGCGGLALGFEAAGFKTTGYEMSEEACATYQYNLHGRCENITLTRYPTLIDNPKVIIAGPPCQPFSKGGYQLGLLDSRDGFPIFLDAVERYHPKIALFENVQGMLYRNKRYFEEIVATLSTNGYFVEWKILNASDYGVPQRRQRLFCVAHQSVWKWPAQTHLHHPYTAGEALGELALIVPAKAKFLTLSQDQYIQRYEAASKCINPRDIHLNAPSRTVTCRNLAAATGDMLRIRLADGRRRRLTVREGARLQSFPDWFEFFGTEDSQYQQIGNAVPPPILAKALALSVKACLKAEEQGLRTEISPSYQPQQLTLNFIRENPQISSRKTQKTRPRIAQKKYMEPKIEEALQILKAVGIPVDSQTPKRKLRLALTLLAVANLKPESSWTEACYWQGTKSWALTTREIIIFWNNNYLEVLGKPLSSGSYDDVRRKDLALLIPSGLVLRSAANPNASTNDPTRRYAVSEDAKDILLTFGTPQWQENINAFREKYGVLAERLFRTRQQNQVPVTLPDGTYIELSQGEHNLIQKAIIDEFLPRFAPGAEVLYIGDSAKKVLVRKDERLLQLGFFELERDLLPDVVAYDPVRNWLFLIEAVHSSNPISQIRHLNLEELTQNCTAPRIYVSAFKNRASFREWVLEISWETEVWLVESPDHLIHFNGEKFLGPYNQPNS</sequence>
<dbReference type="REBASE" id="27807">
    <property type="entry name" value="M.Csp7822ORF2770P"/>
</dbReference>
<feature type="active site" evidence="5">
    <location>
        <position position="100"/>
    </location>
</feature>
<dbReference type="Pfam" id="PF17728">
    <property type="entry name" value="BsuBI_PstI_RE_N"/>
    <property type="match status" value="1"/>
</dbReference>
<dbReference type="HOGENOM" id="CLU_389672_0_0_3"/>
<dbReference type="GO" id="GO:0009036">
    <property type="term" value="F:type II site-specific deoxyribonuclease activity"/>
    <property type="evidence" value="ECO:0007669"/>
    <property type="project" value="InterPro"/>
</dbReference>
<gene>
    <name evidence="10" type="ordered locus">Cyan7822_2770</name>
</gene>
<keyword evidence="4" id="KW-0680">Restriction system</keyword>
<feature type="domain" description="BsuBI/PstI restriction endonuclease HTH" evidence="9">
    <location>
        <begin position="381"/>
        <end position="532"/>
    </location>
</feature>
<dbReference type="PANTHER" id="PTHR10629:SF52">
    <property type="entry name" value="DNA (CYTOSINE-5)-METHYLTRANSFERASE 1"/>
    <property type="match status" value="1"/>
</dbReference>
<accession>E0U5M0</accession>
<dbReference type="PROSITE" id="PS51679">
    <property type="entry name" value="SAM_MT_C5"/>
    <property type="match status" value="1"/>
</dbReference>
<reference evidence="11" key="1">
    <citation type="journal article" date="2011" name="MBio">
        <title>Novel metabolic attributes of the genus Cyanothece, comprising a group of unicellular nitrogen-fixing Cyanobacteria.</title>
        <authorList>
            <person name="Bandyopadhyay A."/>
            <person name="Elvitigala T."/>
            <person name="Welsh E."/>
            <person name="Stockel J."/>
            <person name="Liberton M."/>
            <person name="Min H."/>
            <person name="Sherman L.A."/>
            <person name="Pakrasi H.B."/>
        </authorList>
    </citation>
    <scope>NUCLEOTIDE SEQUENCE [LARGE SCALE GENOMIC DNA]</scope>
    <source>
        <strain evidence="11">PCC 7822</strain>
    </source>
</reference>
<evidence type="ECO:0000259" key="9">
    <source>
        <dbReference type="Pfam" id="PF17728"/>
    </source>
</evidence>
<evidence type="ECO:0000313" key="10">
    <source>
        <dbReference type="EMBL" id="ADN14733.1"/>
    </source>
</evidence>
<dbReference type="GO" id="GO:0003677">
    <property type="term" value="F:DNA binding"/>
    <property type="evidence" value="ECO:0007669"/>
    <property type="project" value="InterPro"/>
</dbReference>
<keyword evidence="1 5" id="KW-0489">Methyltransferase</keyword>
<dbReference type="EMBL" id="CP002198">
    <property type="protein sequence ID" value="ADN14733.1"/>
    <property type="molecule type" value="Genomic_DNA"/>
</dbReference>
<dbReference type="Gene3D" id="3.40.1350.80">
    <property type="match status" value="1"/>
</dbReference>
<dbReference type="GO" id="GO:0003886">
    <property type="term" value="F:DNA (cytosine-5-)-methyltransferase activity"/>
    <property type="evidence" value="ECO:0007669"/>
    <property type="project" value="UniProtKB-EC"/>
</dbReference>
<dbReference type="GO" id="GO:0032259">
    <property type="term" value="P:methylation"/>
    <property type="evidence" value="ECO:0007669"/>
    <property type="project" value="UniProtKB-KW"/>
</dbReference>
<dbReference type="NCBIfam" id="TIGR00675">
    <property type="entry name" value="dcm"/>
    <property type="match status" value="1"/>
</dbReference>
<keyword evidence="11" id="KW-1185">Reference proteome</keyword>
<dbReference type="InterPro" id="IPR018117">
    <property type="entry name" value="C5_DNA_meth_AS"/>
</dbReference>
<dbReference type="STRING" id="497965.Cyan7822_2770"/>
<evidence type="ECO:0000256" key="4">
    <source>
        <dbReference type="ARBA" id="ARBA00022747"/>
    </source>
</evidence>
<dbReference type="GO" id="GO:0009307">
    <property type="term" value="P:DNA restriction-modification system"/>
    <property type="evidence" value="ECO:0007669"/>
    <property type="project" value="UniProtKB-KW"/>
</dbReference>
<dbReference type="InterPro" id="IPR041962">
    <property type="entry name" value="BsuBI/PstI_N_sf"/>
</dbReference>
<dbReference type="InterPro" id="IPR041454">
    <property type="entry name" value="BsuBI/PstI_N"/>
</dbReference>
<evidence type="ECO:0000256" key="1">
    <source>
        <dbReference type="ARBA" id="ARBA00022603"/>
    </source>
</evidence>
<evidence type="ECO:0000313" key="11">
    <source>
        <dbReference type="Proteomes" id="UP000008206"/>
    </source>
</evidence>
<comment type="similarity">
    <text evidence="5 6">Belongs to the class I-like SAM-binding methyltransferase superfamily. C5-methyltransferase family.</text>
</comment>
<dbReference type="KEGG" id="cyj:Cyan7822_2770"/>
<organism evidence="10 11">
    <name type="scientific">Gloeothece verrucosa (strain PCC 7822)</name>
    <name type="common">Cyanothece sp. (strain PCC 7822)</name>
    <dbReference type="NCBI Taxonomy" id="497965"/>
    <lineage>
        <taxon>Bacteria</taxon>
        <taxon>Bacillati</taxon>
        <taxon>Cyanobacteriota</taxon>
        <taxon>Cyanophyceae</taxon>
        <taxon>Oscillatoriophycideae</taxon>
        <taxon>Chroococcales</taxon>
        <taxon>Aphanothecaceae</taxon>
        <taxon>Gloeothece</taxon>
        <taxon>Gloeothece verrucosa</taxon>
    </lineage>
</organism>
<keyword evidence="3 5" id="KW-0949">S-adenosyl-L-methionine</keyword>
<evidence type="ECO:0000256" key="5">
    <source>
        <dbReference type="PROSITE-ProRule" id="PRU01016"/>
    </source>
</evidence>
<name>E0U5M0_GLOV7</name>
<feature type="domain" description="BsuBI/PstI restriction endonuclease" evidence="8">
    <location>
        <begin position="544"/>
        <end position="697"/>
    </location>
</feature>